<organism evidence="2 3">
    <name type="scientific">Labedaea rhizosphaerae</name>
    <dbReference type="NCBI Taxonomy" id="598644"/>
    <lineage>
        <taxon>Bacteria</taxon>
        <taxon>Bacillati</taxon>
        <taxon>Actinomycetota</taxon>
        <taxon>Actinomycetes</taxon>
        <taxon>Pseudonocardiales</taxon>
        <taxon>Pseudonocardiaceae</taxon>
        <taxon>Labedaea</taxon>
    </lineage>
</organism>
<dbReference type="RefSeq" id="WP_208115681.1">
    <property type="nucleotide sequence ID" value="NZ_SNXZ01000003.1"/>
</dbReference>
<evidence type="ECO:0000313" key="2">
    <source>
        <dbReference type="EMBL" id="TDP97484.1"/>
    </source>
</evidence>
<feature type="domain" description="Peptidase S1" evidence="1">
    <location>
        <begin position="10"/>
        <end position="79"/>
    </location>
</feature>
<reference evidence="2 3" key="1">
    <citation type="submission" date="2019-03" db="EMBL/GenBank/DDBJ databases">
        <title>Genomic Encyclopedia of Type Strains, Phase IV (KMG-IV): sequencing the most valuable type-strain genomes for metagenomic binning, comparative biology and taxonomic classification.</title>
        <authorList>
            <person name="Goeker M."/>
        </authorList>
    </citation>
    <scope>NUCLEOTIDE SEQUENCE [LARGE SCALE GENOMIC DNA]</scope>
    <source>
        <strain evidence="2 3">DSM 45361</strain>
    </source>
</reference>
<comment type="caution">
    <text evidence="2">The sequence shown here is derived from an EMBL/GenBank/DDBJ whole genome shotgun (WGS) entry which is preliminary data.</text>
</comment>
<dbReference type="Proteomes" id="UP000295444">
    <property type="component" value="Unassembled WGS sequence"/>
</dbReference>
<proteinExistence type="predicted"/>
<gene>
    <name evidence="2" type="ORF">EV186_103448</name>
</gene>
<dbReference type="GO" id="GO:0004252">
    <property type="term" value="F:serine-type endopeptidase activity"/>
    <property type="evidence" value="ECO:0007669"/>
    <property type="project" value="InterPro"/>
</dbReference>
<keyword evidence="3" id="KW-1185">Reference proteome</keyword>
<dbReference type="Pfam" id="PF00089">
    <property type="entry name" value="Trypsin"/>
    <property type="match status" value="1"/>
</dbReference>
<evidence type="ECO:0000313" key="3">
    <source>
        <dbReference type="Proteomes" id="UP000295444"/>
    </source>
</evidence>
<dbReference type="InterPro" id="IPR043504">
    <property type="entry name" value="Peptidase_S1_PA_chymotrypsin"/>
</dbReference>
<dbReference type="Gene3D" id="2.40.10.10">
    <property type="entry name" value="Trypsin-like serine proteases"/>
    <property type="match status" value="1"/>
</dbReference>
<dbReference type="SUPFAM" id="SSF50494">
    <property type="entry name" value="Trypsin-like serine proteases"/>
    <property type="match status" value="1"/>
</dbReference>
<dbReference type="InterPro" id="IPR009003">
    <property type="entry name" value="Peptidase_S1_PA"/>
</dbReference>
<protein>
    <submittedName>
        <fullName evidence="2">Trypsin</fullName>
    </submittedName>
</protein>
<evidence type="ECO:0000259" key="1">
    <source>
        <dbReference type="Pfam" id="PF00089"/>
    </source>
</evidence>
<dbReference type="GO" id="GO:0006508">
    <property type="term" value="P:proteolysis"/>
    <property type="evidence" value="ECO:0007669"/>
    <property type="project" value="InterPro"/>
</dbReference>
<dbReference type="InterPro" id="IPR001254">
    <property type="entry name" value="Trypsin_dom"/>
</dbReference>
<dbReference type="AlphaFoldDB" id="A0A4R6SCT8"/>
<name>A0A4R6SCT8_LABRH</name>
<dbReference type="EMBL" id="SNXZ01000003">
    <property type="protein sequence ID" value="TDP97484.1"/>
    <property type="molecule type" value="Genomic_DNA"/>
</dbReference>
<sequence length="100" mass="10322">MPGGHPGDWRNDVLNRGDLITLADNDCAAATPATVDRASVACGQGAATACYLDSGSPVVGPLGLVGVFSFAGETAGEECRPFPMYFADAPANLLWAYTTR</sequence>
<accession>A0A4R6SCT8</accession>